<sequence>MALEDETTLIVRGVESGETVNVYNKDNELIGSAKQGRAPLMSISLDESVDAGNVYVARVTPGRLESQQTELTKADLVSNNATQSLLNVKQQIITAFNSSDFDKNTNVSAIEDIITGSITLNDSSITGSANNFTNDNGHIKVDIYLENTVNGDTLNFSLDKDFNKDITFGTGSGSQTGQTAAEVLEAIKNELNGGTYTKDTNSDELFNLVKHLFGADITVQINTSNDKNGNISVYIQVADSVGGTASDNINLTYIDNEDEDNSDTGNDGTNNGGSNNGTGNDGSNNGGITSDNIVKIELSGDQYVDLVAEKIKIYLDGYEPTNSSDKEILNSKFQEILRTTTSSGVELEINDWDKVNSTNTNKGVLKFIVNVFNDIGDKAKVTFDKYIDKIAGSDTGNGDQNESNGGNTQDSDFDKAVEEVQKYLNKLSASNSTKKSTVKSKIENICDKYDVNSSIDNWDLEKSTKSKKGYLSFDVYLEKGEEHKTLYYEDDISKKSSNSSSSNSTSGSSSNSSDPNKPNVGIIVDGNGNSEGNTGQISNGSTANGTTTDIVDKDGNTIGTVVDVTKPGNVIIQVGK</sequence>
<feature type="compositionally biased region" description="Polar residues" evidence="1">
    <location>
        <begin position="394"/>
        <end position="410"/>
    </location>
</feature>
<proteinExistence type="predicted"/>
<feature type="compositionally biased region" description="Low complexity" evidence="1">
    <location>
        <begin position="495"/>
        <end position="513"/>
    </location>
</feature>
<dbReference type="Proteomes" id="UP000789738">
    <property type="component" value="Unassembled WGS sequence"/>
</dbReference>
<gene>
    <name evidence="2" type="ORF">CNEO_10270</name>
</gene>
<feature type="compositionally biased region" description="Gly residues" evidence="1">
    <location>
        <begin position="270"/>
        <end position="280"/>
    </location>
</feature>
<feature type="region of interest" description="Disordered" evidence="1">
    <location>
        <begin position="255"/>
        <end position="286"/>
    </location>
</feature>
<feature type="compositionally biased region" description="Polar residues" evidence="1">
    <location>
        <begin position="527"/>
        <end position="549"/>
    </location>
</feature>
<dbReference type="EMBL" id="CAKJVE010000001">
    <property type="protein sequence ID" value="CAG9701767.1"/>
    <property type="molecule type" value="Genomic_DNA"/>
</dbReference>
<accession>A0AA86MH38</accession>
<evidence type="ECO:0000313" key="2">
    <source>
        <dbReference type="EMBL" id="CAG9701767.1"/>
    </source>
</evidence>
<comment type="caution">
    <text evidence="2">The sequence shown here is derived from an EMBL/GenBank/DDBJ whole genome shotgun (WGS) entry which is preliminary data.</text>
</comment>
<organism evidence="2 3">
    <name type="scientific">Clostridium neonatale</name>
    <dbReference type="NCBI Taxonomy" id="137838"/>
    <lineage>
        <taxon>Bacteria</taxon>
        <taxon>Bacillati</taxon>
        <taxon>Bacillota</taxon>
        <taxon>Clostridia</taxon>
        <taxon>Eubacteriales</taxon>
        <taxon>Clostridiaceae</taxon>
        <taxon>Clostridium</taxon>
    </lineage>
</organism>
<evidence type="ECO:0000313" key="3">
    <source>
        <dbReference type="Proteomes" id="UP000789738"/>
    </source>
</evidence>
<name>A0AA86MH38_9CLOT</name>
<reference evidence="2" key="1">
    <citation type="submission" date="2021-10" db="EMBL/GenBank/DDBJ databases">
        <authorList>
            <person name="Mesa V."/>
        </authorList>
    </citation>
    <scope>NUCLEOTIDE SEQUENCE</scope>
    <source>
        <strain evidence="2">CC3_PB</strain>
    </source>
</reference>
<evidence type="ECO:0000256" key="1">
    <source>
        <dbReference type="SAM" id="MobiDB-lite"/>
    </source>
</evidence>
<feature type="region of interest" description="Disordered" evidence="1">
    <location>
        <begin position="493"/>
        <end position="549"/>
    </location>
</feature>
<protein>
    <submittedName>
        <fullName evidence="2">Uncharacterized protein</fullName>
    </submittedName>
</protein>
<feature type="region of interest" description="Disordered" evidence="1">
    <location>
        <begin position="393"/>
        <end position="412"/>
    </location>
</feature>
<dbReference type="AlphaFoldDB" id="A0AA86MH38"/>
<dbReference type="RefSeq" id="WP_210886399.1">
    <property type="nucleotide sequence ID" value="NZ_CAKJVE010000001.1"/>
</dbReference>